<keyword evidence="3" id="KW-1185">Reference proteome</keyword>
<dbReference type="RefSeq" id="WP_069312358.1">
    <property type="nucleotide sequence ID" value="NZ_MDTU01000001.1"/>
</dbReference>
<dbReference type="Proteomes" id="UP000094329">
    <property type="component" value="Unassembled WGS sequence"/>
</dbReference>
<dbReference type="EMBL" id="MDTU01000001">
    <property type="protein sequence ID" value="ODN42561.1"/>
    <property type="molecule type" value="Genomic_DNA"/>
</dbReference>
<keyword evidence="1" id="KW-0472">Membrane</keyword>
<comment type="caution">
    <text evidence="2">The sequence shown here is derived from an EMBL/GenBank/DDBJ whole genome shotgun (WGS) entry which is preliminary data.</text>
</comment>
<reference evidence="2 3" key="1">
    <citation type="submission" date="2016-08" db="EMBL/GenBank/DDBJ databases">
        <title>Draft genome sequence of Candidatus Piscirickettsia litoralis, from seawater.</title>
        <authorList>
            <person name="Wan X."/>
            <person name="Lee A.J."/>
            <person name="Hou S."/>
            <person name="Donachie S.P."/>
        </authorList>
    </citation>
    <scope>NUCLEOTIDE SEQUENCE [LARGE SCALE GENOMIC DNA]</scope>
    <source>
        <strain evidence="2 3">Y2</strain>
    </source>
</reference>
<organism evidence="2 3">
    <name type="scientific">Piscirickettsia litoralis</name>
    <dbReference type="NCBI Taxonomy" id="1891921"/>
    <lineage>
        <taxon>Bacteria</taxon>
        <taxon>Pseudomonadati</taxon>
        <taxon>Pseudomonadota</taxon>
        <taxon>Gammaproteobacteria</taxon>
        <taxon>Thiotrichales</taxon>
        <taxon>Piscirickettsiaceae</taxon>
        <taxon>Piscirickettsia</taxon>
    </lineage>
</organism>
<keyword evidence="1" id="KW-1133">Transmembrane helix</keyword>
<evidence type="ECO:0000313" key="2">
    <source>
        <dbReference type="EMBL" id="ODN42561.1"/>
    </source>
</evidence>
<feature type="transmembrane region" description="Helical" evidence="1">
    <location>
        <begin position="142"/>
        <end position="162"/>
    </location>
</feature>
<sequence length="363" mass="41159">MRQKSKLSPTVIISSELAELSEVSAAFFQKQLFGLIDLIKDIKFVVSTKLPQLIAEELIGLENQNRVFGNINEFLSTLSMSLNAALVAMSTDKYTRYADSIGIVCHYHNKIESQVKKINASRVSHTLSLNSMLRQAQLHHRFPLVIYGVLFGSISLMTVGALDYKHKLIVASQNNATDKPFYTVIYPDILLVDAINKDTINKVRRQLVTGISKNSNNPLGKLYHQIYLSNNNSEFASFVKGHITLIAEILSVNRDKLLIYVESSPLTHYQSYHFSQERDMIDINIIDRVLADPKITVQEFKNSQHKIRLYLADKLSQCIDTIKTSKSEAIIDNKSIKSLSAIMKIKIHEPNKKIDFFNLIEKS</sequence>
<evidence type="ECO:0000256" key="1">
    <source>
        <dbReference type="SAM" id="Phobius"/>
    </source>
</evidence>
<accession>A0ABX3A4H2</accession>
<name>A0ABX3A4H2_9GAMM</name>
<keyword evidence="1" id="KW-0812">Transmembrane</keyword>
<protein>
    <submittedName>
        <fullName evidence="2">Uncharacterized protein</fullName>
    </submittedName>
</protein>
<evidence type="ECO:0000313" key="3">
    <source>
        <dbReference type="Proteomes" id="UP000094329"/>
    </source>
</evidence>
<proteinExistence type="predicted"/>
<gene>
    <name evidence="2" type="ORF">BGC07_05985</name>
</gene>